<keyword evidence="3" id="KW-1185">Reference proteome</keyword>
<dbReference type="Gene3D" id="3.10.450.50">
    <property type="match status" value="1"/>
</dbReference>
<dbReference type="RefSeq" id="WP_274198500.1">
    <property type="nucleotide sequence ID" value="NZ_JAQZAO010000001.1"/>
</dbReference>
<dbReference type="SUPFAM" id="SSF54427">
    <property type="entry name" value="NTF2-like"/>
    <property type="match status" value="1"/>
</dbReference>
<comment type="caution">
    <text evidence="2">The sequence shown here is derived from an EMBL/GenBank/DDBJ whole genome shotgun (WGS) entry which is preliminary data.</text>
</comment>
<dbReference type="InterPro" id="IPR009959">
    <property type="entry name" value="Cyclase_SnoaL-like"/>
</dbReference>
<dbReference type="PANTHER" id="PTHR38436:SF1">
    <property type="entry name" value="ESTER CYCLASE"/>
    <property type="match status" value="1"/>
</dbReference>
<evidence type="ECO:0000313" key="3">
    <source>
        <dbReference type="Proteomes" id="UP001300763"/>
    </source>
</evidence>
<feature type="domain" description="SnoaL-like" evidence="1">
    <location>
        <begin position="27"/>
        <end position="141"/>
    </location>
</feature>
<gene>
    <name evidence="2" type="ORF">PGB27_01180</name>
</gene>
<organism evidence="2 3">
    <name type="scientific">Actinomycetospora lemnae</name>
    <dbReference type="NCBI Taxonomy" id="3019891"/>
    <lineage>
        <taxon>Bacteria</taxon>
        <taxon>Bacillati</taxon>
        <taxon>Actinomycetota</taxon>
        <taxon>Actinomycetes</taxon>
        <taxon>Pseudonocardiales</taxon>
        <taxon>Pseudonocardiaceae</taxon>
        <taxon>Actinomycetospora</taxon>
    </lineage>
</organism>
<name>A0ABT5SPI5_9PSEU</name>
<dbReference type="PANTHER" id="PTHR38436">
    <property type="entry name" value="POLYKETIDE CYCLASE SNOAL-LIKE DOMAIN"/>
    <property type="match status" value="1"/>
</dbReference>
<reference evidence="2 3" key="1">
    <citation type="submission" date="2023-02" db="EMBL/GenBank/DDBJ databases">
        <title>Genome sequencing required for Actinomycetospora new species description.</title>
        <authorList>
            <person name="Saimee Y."/>
            <person name="Duangmal K."/>
        </authorList>
    </citation>
    <scope>NUCLEOTIDE SEQUENCE [LARGE SCALE GENOMIC DNA]</scope>
    <source>
        <strain evidence="2 3">DW7H6</strain>
    </source>
</reference>
<dbReference type="Proteomes" id="UP001300763">
    <property type="component" value="Unassembled WGS sequence"/>
</dbReference>
<dbReference type="InterPro" id="IPR037401">
    <property type="entry name" value="SnoaL-like"/>
</dbReference>
<dbReference type="Pfam" id="PF12680">
    <property type="entry name" value="SnoaL_2"/>
    <property type="match status" value="1"/>
</dbReference>
<proteinExistence type="predicted"/>
<sequence length="169" mass="18681">MTAVVVPECDTGPDAVLDRAVAVRWYEGWIRAWNENRPELCRELLTEDFVLDSPTTRHTGWQVQGPAAAEGYIAYVLGAYPDLQWEVTAPPLFADDRARAAFHWRGTGHFTGRLDPPGIAGTGRPFAFAGLEVFDFRGGRACYLNATYDLLGLMKQIGVHGRRNTGGSR</sequence>
<evidence type="ECO:0000313" key="2">
    <source>
        <dbReference type="EMBL" id="MDD7963947.1"/>
    </source>
</evidence>
<accession>A0ABT5SPI5</accession>
<dbReference type="InterPro" id="IPR032710">
    <property type="entry name" value="NTF2-like_dom_sf"/>
</dbReference>
<evidence type="ECO:0000259" key="1">
    <source>
        <dbReference type="Pfam" id="PF12680"/>
    </source>
</evidence>
<dbReference type="EMBL" id="JAQZAO010000001">
    <property type="protein sequence ID" value="MDD7963947.1"/>
    <property type="molecule type" value="Genomic_DNA"/>
</dbReference>
<protein>
    <submittedName>
        <fullName evidence="2">Nuclear transport factor 2 family protein</fullName>
    </submittedName>
</protein>